<dbReference type="OrthoDB" id="302784at2759"/>
<keyword evidence="1" id="KW-0963">Cytoplasm</keyword>
<dbReference type="GO" id="GO:0005813">
    <property type="term" value="C:centrosome"/>
    <property type="evidence" value="ECO:0007669"/>
    <property type="project" value="UniProtKB-SubCell"/>
</dbReference>
<evidence type="ECO:0000313" key="3">
    <source>
        <dbReference type="EMBL" id="KAG7170476.1"/>
    </source>
</evidence>
<keyword evidence="1" id="KW-0496">Mitochondrion</keyword>
<feature type="domain" description="BART" evidence="2">
    <location>
        <begin position="21"/>
        <end position="131"/>
    </location>
</feature>
<reference evidence="3" key="1">
    <citation type="journal article" date="2021" name="Sci. Adv.">
        <title>The American lobster genome reveals insights on longevity, neural, and immune adaptations.</title>
        <authorList>
            <person name="Polinski J.M."/>
            <person name="Zimin A.V."/>
            <person name="Clark K.F."/>
            <person name="Kohn A.B."/>
            <person name="Sadowski N."/>
            <person name="Timp W."/>
            <person name="Ptitsyn A."/>
            <person name="Khanna P."/>
            <person name="Romanova D.Y."/>
            <person name="Williams P."/>
            <person name="Greenwood S.J."/>
            <person name="Moroz L.L."/>
            <person name="Walt D.R."/>
            <person name="Bodnar A.G."/>
        </authorList>
    </citation>
    <scope>NUCLEOTIDE SEQUENCE</scope>
    <source>
        <strain evidence="3">GMGI-L3</strain>
    </source>
</reference>
<dbReference type="AlphaFoldDB" id="A0A8J5K6L0"/>
<dbReference type="GO" id="GO:0005929">
    <property type="term" value="C:cilium"/>
    <property type="evidence" value="ECO:0007669"/>
    <property type="project" value="UniProtKB-UniRule"/>
</dbReference>
<name>A0A8J5K6L0_HOMAM</name>
<dbReference type="EMBL" id="JAHLQT010014098">
    <property type="protein sequence ID" value="KAG7170476.1"/>
    <property type="molecule type" value="Genomic_DNA"/>
</dbReference>
<dbReference type="GO" id="GO:0051457">
    <property type="term" value="P:maintenance of protein location in nucleus"/>
    <property type="evidence" value="ECO:0007669"/>
    <property type="project" value="TreeGrafter"/>
</dbReference>
<keyword evidence="1" id="KW-0969">Cilium</keyword>
<dbReference type="InterPro" id="IPR038849">
    <property type="entry name" value="ARL2BP"/>
</dbReference>
<protein>
    <recommendedName>
        <fullName evidence="1">ADP-ribosylation factor-like protein 2-binding protein</fullName>
        <shortName evidence="1">ARF-like 2-binding protein</shortName>
    </recommendedName>
</protein>
<comment type="function">
    <text evidence="1">Plays a role as an effector of the ADP-ribosylation factor-like protein 2, ARL2.</text>
</comment>
<keyword evidence="1" id="KW-0206">Cytoskeleton</keyword>
<keyword evidence="4" id="KW-1185">Reference proteome</keyword>
<keyword evidence="1" id="KW-0966">Cell projection</keyword>
<dbReference type="Pfam" id="PF11527">
    <property type="entry name" value="ARL2_Bind_BART"/>
    <property type="match status" value="1"/>
</dbReference>
<dbReference type="GO" id="GO:0005634">
    <property type="term" value="C:nucleus"/>
    <property type="evidence" value="ECO:0007669"/>
    <property type="project" value="UniProtKB-SubCell"/>
</dbReference>
<dbReference type="PANTHER" id="PTHR15487">
    <property type="entry name" value="ADP-RIBOSYLATION FACTOR-LIKE PROTEIN 2-BINDING PROTEIN"/>
    <property type="match status" value="1"/>
</dbReference>
<dbReference type="Proteomes" id="UP000747542">
    <property type="component" value="Unassembled WGS sequence"/>
</dbReference>
<comment type="subcellular location">
    <subcellularLocation>
        <location evidence="1">Cytoplasm</location>
    </subcellularLocation>
    <subcellularLocation>
        <location evidence="1">Cytoplasm</location>
        <location evidence="1">Cytoskeleton</location>
        <location evidence="1">Cilium basal body</location>
    </subcellularLocation>
    <subcellularLocation>
        <location evidence="1">Cytoplasm</location>
        <location evidence="1">Cytoskeleton</location>
        <location evidence="1">Microtubule organizing center</location>
        <location evidence="1">Centrosome</location>
    </subcellularLocation>
    <subcellularLocation>
        <location evidence="1">Nucleus</location>
    </subcellularLocation>
    <subcellularLocation>
        <location evidence="1">Mitochondrion intermembrane space</location>
    </subcellularLocation>
</comment>
<gene>
    <name evidence="3" type="primary">ARL2BP-L</name>
    <name evidence="3" type="ORF">Hamer_G018963</name>
</gene>
<dbReference type="InterPro" id="IPR023379">
    <property type="entry name" value="BART_dom"/>
</dbReference>
<evidence type="ECO:0000256" key="1">
    <source>
        <dbReference type="RuleBase" id="RU367099"/>
    </source>
</evidence>
<comment type="caution">
    <text evidence="3">The sequence shown here is derived from an EMBL/GenBank/DDBJ whole genome shotgun (WGS) entry which is preliminary data.</text>
</comment>
<comment type="similarity">
    <text evidence="1">Belongs to the ARL2BP family.</text>
</comment>
<sequence>MADVEEEVLASDSTQDTLQLDCLIGHIENIILSDEFAALRENFLEQHCQVFDDEDENKLEYMDIFKQYTSLIEGHIERELSARESGFKMAAFLQELSASHALDGEVFDLLITFTDFLAFKTAMLEIKQSKEDGSAKLEDLLQITSLNS</sequence>
<keyword evidence="1" id="KW-0539">Nucleus</keyword>
<dbReference type="GO" id="GO:0005758">
    <property type="term" value="C:mitochondrial intermembrane space"/>
    <property type="evidence" value="ECO:0007669"/>
    <property type="project" value="UniProtKB-SubCell"/>
</dbReference>
<evidence type="ECO:0000259" key="2">
    <source>
        <dbReference type="Pfam" id="PF11527"/>
    </source>
</evidence>
<evidence type="ECO:0000313" key="4">
    <source>
        <dbReference type="Proteomes" id="UP000747542"/>
    </source>
</evidence>
<proteinExistence type="inferred from homology"/>
<accession>A0A8J5K6L0</accession>
<organism evidence="3 4">
    <name type="scientific">Homarus americanus</name>
    <name type="common">American lobster</name>
    <dbReference type="NCBI Taxonomy" id="6706"/>
    <lineage>
        <taxon>Eukaryota</taxon>
        <taxon>Metazoa</taxon>
        <taxon>Ecdysozoa</taxon>
        <taxon>Arthropoda</taxon>
        <taxon>Crustacea</taxon>
        <taxon>Multicrustacea</taxon>
        <taxon>Malacostraca</taxon>
        <taxon>Eumalacostraca</taxon>
        <taxon>Eucarida</taxon>
        <taxon>Decapoda</taxon>
        <taxon>Pleocyemata</taxon>
        <taxon>Astacidea</taxon>
        <taxon>Nephropoidea</taxon>
        <taxon>Nephropidae</taxon>
        <taxon>Homarus</taxon>
    </lineage>
</organism>
<dbReference type="PANTHER" id="PTHR15487:SF4">
    <property type="entry name" value="ADP-RIBOSYLATION FACTOR-LIKE PROTEIN 2-BINDING PROTEIN"/>
    <property type="match status" value="1"/>
</dbReference>